<gene>
    <name evidence="1" type="ORF">F1559_003863</name>
</gene>
<dbReference type="AlphaFoldDB" id="A0A7J7IH05"/>
<proteinExistence type="predicted"/>
<sequence>MWCSAFLSRSRQSPKRALRKQRWVRGFGDERLSFASYTLAQSRKRSRLDKRHWYRAICACSVAVERASSSSPSSVDSRDVLLIVLLYENVSPSVDESDTRLNLPKLPGVNDQRIGACAQGIACVADLHPRTASETVLEAFKTHIATSSLPSDIRRQEVCLGTSWLRRVTLQTAGEDASYLDEALDALTYFMKCLSFLRTVEALTGVLRSVASQMMRGGDVTILSREPDVVRSLGALLFARTELMKRRAELQGPLLGHEHSRLNQSIFEQLDKQVFHSQERLARLEPDLATLRDGLVLTNSQIEFRISSRIERMILLLLAVEVVFAFADAFF</sequence>
<keyword evidence="2" id="KW-1185">Reference proteome</keyword>
<evidence type="ECO:0000313" key="1">
    <source>
        <dbReference type="EMBL" id="KAF6001591.1"/>
    </source>
</evidence>
<protein>
    <recommendedName>
        <fullName evidence="3">DUF155 domain-containing protein</fullName>
    </recommendedName>
</protein>
<reference evidence="1 2" key="1">
    <citation type="journal article" date="2020" name="J. Phycol.">
        <title>Comparative genome analysis reveals Cyanidiococcus gen. nov., a new extremophilic red algal genus sister to Cyanidioschyzon (Cyanidioschyzonaceae, Rhodophyta).</title>
        <authorList>
            <person name="Liu S.-L."/>
            <person name="Chiang Y.-R."/>
            <person name="Yoon H.S."/>
            <person name="Fu H.-Y."/>
        </authorList>
    </citation>
    <scope>NUCLEOTIDE SEQUENCE [LARGE SCALE GENOMIC DNA]</scope>
    <source>
        <strain evidence="1 2">THAL066</strain>
    </source>
</reference>
<dbReference type="Proteomes" id="UP000530660">
    <property type="component" value="Unassembled WGS sequence"/>
</dbReference>
<accession>A0A7J7IH05</accession>
<dbReference type="EMBL" id="VWRR01000014">
    <property type="protein sequence ID" value="KAF6001591.1"/>
    <property type="molecule type" value="Genomic_DNA"/>
</dbReference>
<evidence type="ECO:0000313" key="2">
    <source>
        <dbReference type="Proteomes" id="UP000530660"/>
    </source>
</evidence>
<comment type="caution">
    <text evidence="1">The sequence shown here is derived from an EMBL/GenBank/DDBJ whole genome shotgun (WGS) entry which is preliminary data.</text>
</comment>
<dbReference type="OrthoDB" id="10472434at2759"/>
<evidence type="ECO:0008006" key="3">
    <source>
        <dbReference type="Google" id="ProtNLM"/>
    </source>
</evidence>
<organism evidence="1 2">
    <name type="scientific">Cyanidiococcus yangmingshanensis</name>
    <dbReference type="NCBI Taxonomy" id="2690220"/>
    <lineage>
        <taxon>Eukaryota</taxon>
        <taxon>Rhodophyta</taxon>
        <taxon>Bangiophyceae</taxon>
        <taxon>Cyanidiales</taxon>
        <taxon>Cyanidiaceae</taxon>
        <taxon>Cyanidiococcus</taxon>
    </lineage>
</organism>
<name>A0A7J7IH05_9RHOD</name>